<name>A0ABP9MR00_9GAMM</name>
<keyword evidence="5" id="KW-1185">Reference proteome</keyword>
<dbReference type="InterPro" id="IPR018060">
    <property type="entry name" value="HTH_AraC"/>
</dbReference>
<dbReference type="SMART" id="SM00342">
    <property type="entry name" value="HTH_ARAC"/>
    <property type="match status" value="1"/>
</dbReference>
<dbReference type="PROSITE" id="PS01124">
    <property type="entry name" value="HTH_ARAC_FAMILY_2"/>
    <property type="match status" value="1"/>
</dbReference>
<evidence type="ECO:0000256" key="1">
    <source>
        <dbReference type="ARBA" id="ARBA00023015"/>
    </source>
</evidence>
<reference evidence="5" key="1">
    <citation type="journal article" date="2019" name="Int. J. Syst. Evol. Microbiol.">
        <title>The Global Catalogue of Microorganisms (GCM) 10K type strain sequencing project: providing services to taxonomists for standard genome sequencing and annotation.</title>
        <authorList>
            <consortium name="The Broad Institute Genomics Platform"/>
            <consortium name="The Broad Institute Genome Sequencing Center for Infectious Disease"/>
            <person name="Wu L."/>
            <person name="Ma J."/>
        </authorList>
    </citation>
    <scope>NUCLEOTIDE SEQUENCE [LARGE SCALE GENOMIC DNA]</scope>
    <source>
        <strain evidence="5">JCM 18424</strain>
    </source>
</reference>
<dbReference type="Pfam" id="PF12833">
    <property type="entry name" value="HTH_18"/>
    <property type="match status" value="1"/>
</dbReference>
<comment type="caution">
    <text evidence="4">The sequence shown here is derived from an EMBL/GenBank/DDBJ whole genome shotgun (WGS) entry which is preliminary data.</text>
</comment>
<keyword evidence="2" id="KW-0804">Transcription</keyword>
<dbReference type="CDD" id="cd06124">
    <property type="entry name" value="cupin_NimR-like_N"/>
    <property type="match status" value="1"/>
</dbReference>
<accession>A0ABP9MR00</accession>
<dbReference type="SUPFAM" id="SSF51182">
    <property type="entry name" value="RmlC-like cupins"/>
    <property type="match status" value="1"/>
</dbReference>
<keyword evidence="1" id="KW-0805">Transcription regulation</keyword>
<sequence length="280" mass="32010">MFINHFKISSDYPDQIDRKVVVVGMGLISESWELMDHSHKKGQLIFIEKGVTSLETKSGIWNVPSHGAVWVPPNTEHRSIISDHSKGLILFIAPEVCDALPKECCTIHISSLLRELLQKVATFPEDYDETGPSGLIIEVLLNELKVAPLDQLNLPLPRDPRLKKLTKHIIDNPVERETLQSWAKSINMSSRNMSRLFLEETGMSVNQWRRQLHVVNAIFMLGEGRSLQDITELLGYTNTSSFITMFRKIAGVSPKRFMIERKEREQQIFHIPAGGFYEYK</sequence>
<dbReference type="SUPFAM" id="SSF46689">
    <property type="entry name" value="Homeodomain-like"/>
    <property type="match status" value="1"/>
</dbReference>
<dbReference type="RefSeq" id="WP_077925596.1">
    <property type="nucleotide sequence ID" value="NZ_BAABKE010000004.1"/>
</dbReference>
<dbReference type="Gene3D" id="1.10.10.60">
    <property type="entry name" value="Homeodomain-like"/>
    <property type="match status" value="1"/>
</dbReference>
<dbReference type="InterPro" id="IPR009057">
    <property type="entry name" value="Homeodomain-like_sf"/>
</dbReference>
<protein>
    <submittedName>
        <fullName evidence="4">Helix-turn-helix transcriptional regulator</fullName>
    </submittedName>
</protein>
<dbReference type="InterPro" id="IPR011051">
    <property type="entry name" value="RmlC_Cupin_sf"/>
</dbReference>
<dbReference type="EMBL" id="BAABKE010000004">
    <property type="protein sequence ID" value="GAA5100431.1"/>
    <property type="molecule type" value="Genomic_DNA"/>
</dbReference>
<evidence type="ECO:0000313" key="5">
    <source>
        <dbReference type="Proteomes" id="UP001500631"/>
    </source>
</evidence>
<dbReference type="Proteomes" id="UP001500631">
    <property type="component" value="Unassembled WGS sequence"/>
</dbReference>
<dbReference type="PANTHER" id="PTHR11019:SF199">
    <property type="entry name" value="HTH-TYPE TRANSCRIPTIONAL REGULATOR NIMR"/>
    <property type="match status" value="1"/>
</dbReference>
<evidence type="ECO:0000313" key="4">
    <source>
        <dbReference type="EMBL" id="GAA5100431.1"/>
    </source>
</evidence>
<feature type="domain" description="HTH araC/xylS-type" evidence="3">
    <location>
        <begin position="163"/>
        <end position="260"/>
    </location>
</feature>
<gene>
    <name evidence="4" type="ORF">GCM10023338_15120</name>
</gene>
<proteinExistence type="predicted"/>
<evidence type="ECO:0000256" key="2">
    <source>
        <dbReference type="ARBA" id="ARBA00023163"/>
    </source>
</evidence>
<organism evidence="4 5">
    <name type="scientific">Wohlfahrtiimonas larvae</name>
    <dbReference type="NCBI Taxonomy" id="1157986"/>
    <lineage>
        <taxon>Bacteria</taxon>
        <taxon>Pseudomonadati</taxon>
        <taxon>Pseudomonadota</taxon>
        <taxon>Gammaproteobacteria</taxon>
        <taxon>Cardiobacteriales</taxon>
        <taxon>Ignatzschineriaceae</taxon>
        <taxon>Wohlfahrtiimonas</taxon>
    </lineage>
</organism>
<evidence type="ECO:0000259" key="3">
    <source>
        <dbReference type="PROSITE" id="PS01124"/>
    </source>
</evidence>
<dbReference type="PANTHER" id="PTHR11019">
    <property type="entry name" value="HTH-TYPE TRANSCRIPTIONAL REGULATOR NIMR"/>
    <property type="match status" value="1"/>
</dbReference>